<dbReference type="GO" id="GO:0042254">
    <property type="term" value="P:ribosome biogenesis"/>
    <property type="evidence" value="ECO:0007669"/>
    <property type="project" value="UniProtKB-KW"/>
</dbReference>
<dbReference type="FunFam" id="1.10.1580.10:FF:000003">
    <property type="entry name" value="Ribosome biogenesis GTPase A"/>
    <property type="match status" value="1"/>
</dbReference>
<dbReference type="InterPro" id="IPR027417">
    <property type="entry name" value="P-loop_NTPase"/>
</dbReference>
<evidence type="ECO:0000256" key="1">
    <source>
        <dbReference type="ARBA" id="ARBA00004496"/>
    </source>
</evidence>
<dbReference type="SUPFAM" id="SSF52540">
    <property type="entry name" value="P-loop containing nucleoside triphosphate hydrolases"/>
    <property type="match status" value="1"/>
</dbReference>
<evidence type="ECO:0000256" key="8">
    <source>
        <dbReference type="ARBA" id="ARBA00023134"/>
    </source>
</evidence>
<evidence type="ECO:0000256" key="5">
    <source>
        <dbReference type="ARBA" id="ARBA00022741"/>
    </source>
</evidence>
<dbReference type="EMBL" id="BMHY01000009">
    <property type="protein sequence ID" value="GGG80966.1"/>
    <property type="molecule type" value="Genomic_DNA"/>
</dbReference>
<keyword evidence="4" id="KW-0690">Ribosome biogenesis</keyword>
<dbReference type="Pfam" id="PF01926">
    <property type="entry name" value="MMR_HSR1"/>
    <property type="match status" value="1"/>
</dbReference>
<comment type="similarity">
    <text evidence="9">Belongs to the TRAFAC class YlqF/YawG GTPase family. MTG1 subfamily.</text>
</comment>
<evidence type="ECO:0000256" key="6">
    <source>
        <dbReference type="ARBA" id="ARBA00022801"/>
    </source>
</evidence>
<keyword evidence="8 9" id="KW-0342">GTP-binding</keyword>
<keyword evidence="3 9" id="KW-0963">Cytoplasm</keyword>
<dbReference type="Proteomes" id="UP000600247">
    <property type="component" value="Unassembled WGS sequence"/>
</dbReference>
<dbReference type="PANTHER" id="PTHR45782">
    <property type="entry name" value="MITOCHONDRIAL RIBOSOME-ASSOCIATED GTPASE 1"/>
    <property type="match status" value="1"/>
</dbReference>
<keyword evidence="7" id="KW-0694">RNA-binding</keyword>
<dbReference type="FunFam" id="3.40.50.300:FF:000590">
    <property type="entry name" value="Ribosome biogenesis GTPase A"/>
    <property type="match status" value="1"/>
</dbReference>
<dbReference type="PIRSF" id="PIRSF006230">
    <property type="entry name" value="MG442"/>
    <property type="match status" value="1"/>
</dbReference>
<dbReference type="InterPro" id="IPR030378">
    <property type="entry name" value="G_CP_dom"/>
</dbReference>
<comment type="caution">
    <text evidence="12">The sequence shown here is derived from an EMBL/GenBank/DDBJ whole genome shotgun (WGS) entry which is preliminary data.</text>
</comment>
<dbReference type="PROSITE" id="PS51721">
    <property type="entry name" value="G_CP"/>
    <property type="match status" value="1"/>
</dbReference>
<name>A0A917M816_9BACL</name>
<dbReference type="RefSeq" id="WP_188891229.1">
    <property type="nucleotide sequence ID" value="NZ_BMHY01000009.1"/>
</dbReference>
<dbReference type="Gene3D" id="1.10.1580.10">
    <property type="match status" value="1"/>
</dbReference>
<evidence type="ECO:0000313" key="12">
    <source>
        <dbReference type="EMBL" id="GGG80966.1"/>
    </source>
</evidence>
<proteinExistence type="inferred from homology"/>
<dbReference type="InterPro" id="IPR006073">
    <property type="entry name" value="GTP-bd"/>
</dbReference>
<feature type="binding site" evidence="10">
    <location>
        <begin position="130"/>
        <end position="135"/>
    </location>
    <ligand>
        <name>GTP</name>
        <dbReference type="ChEBI" id="CHEBI:37565"/>
    </ligand>
</feature>
<keyword evidence="13" id="KW-1185">Reference proteome</keyword>
<feature type="binding site" evidence="10">
    <location>
        <begin position="58"/>
        <end position="61"/>
    </location>
    <ligand>
        <name>GTP</name>
        <dbReference type="ChEBI" id="CHEBI:37565"/>
    </ligand>
</feature>
<dbReference type="NCBIfam" id="TIGR03596">
    <property type="entry name" value="GTPase_YlqF"/>
    <property type="match status" value="1"/>
</dbReference>
<evidence type="ECO:0000256" key="4">
    <source>
        <dbReference type="ARBA" id="ARBA00022517"/>
    </source>
</evidence>
<protein>
    <recommendedName>
        <fullName evidence="2 9">Ribosome biogenesis GTPase A</fullName>
    </recommendedName>
</protein>
<comment type="function">
    <text evidence="9">Required for a late step of 50S ribosomal subunit assembly. Has GTPase activity.</text>
</comment>
<dbReference type="InterPro" id="IPR023179">
    <property type="entry name" value="GTP-bd_ortho_bundle_sf"/>
</dbReference>
<sequence>MTIQWFPGHMTRAKRQIQDKLKLIDIAIELLDARVPLSSRNPMVDEILGGKPRLIVLNKSDLADPKVTEQWITYFKYEGHEVLALDSSTGTRVSEVPLMARQILHEKIERQISKGINPRAVRGLIVGIPNVGKSTLINRLAGRNIAITGDRPGVTKGQQWIKVGTEMELLDTPGILWPKFEDMLVGYRLAMTGAIKEQVLNVEDIAFFAVKDLVERYWPALKERFELDAPPKDTEDSDEIVRVMEDIGRRRGCLVGGGRVDLEKTSGVILREMRAGKLGRISYEAPFPAAAGSSQESKGK</sequence>
<dbReference type="PANTHER" id="PTHR45782:SF4">
    <property type="entry name" value="MITOCHONDRIAL RIBOSOME-ASSOCIATED GTPASE 1"/>
    <property type="match status" value="1"/>
</dbReference>
<dbReference type="CDD" id="cd01856">
    <property type="entry name" value="YlqF"/>
    <property type="match status" value="1"/>
</dbReference>
<evidence type="ECO:0000256" key="9">
    <source>
        <dbReference type="PIRNR" id="PIRNR006230"/>
    </source>
</evidence>
<accession>A0A917M816</accession>
<evidence type="ECO:0000256" key="7">
    <source>
        <dbReference type="ARBA" id="ARBA00022884"/>
    </source>
</evidence>
<dbReference type="InterPro" id="IPR019991">
    <property type="entry name" value="GTP-bd_ribosome_bgen"/>
</dbReference>
<dbReference type="GO" id="GO:0006412">
    <property type="term" value="P:translation"/>
    <property type="evidence" value="ECO:0007669"/>
    <property type="project" value="TreeGrafter"/>
</dbReference>
<dbReference type="GO" id="GO:0003924">
    <property type="term" value="F:GTPase activity"/>
    <property type="evidence" value="ECO:0007669"/>
    <property type="project" value="TreeGrafter"/>
</dbReference>
<dbReference type="AlphaFoldDB" id="A0A917M816"/>
<keyword evidence="6" id="KW-0378">Hydrolase</keyword>
<evidence type="ECO:0000313" key="13">
    <source>
        <dbReference type="Proteomes" id="UP000600247"/>
    </source>
</evidence>
<reference evidence="12 13" key="1">
    <citation type="journal article" date="2014" name="Int. J. Syst. Evol. Microbiol.">
        <title>Complete genome sequence of Corynebacterium casei LMG S-19264T (=DSM 44701T), isolated from a smear-ripened cheese.</title>
        <authorList>
            <consortium name="US DOE Joint Genome Institute (JGI-PGF)"/>
            <person name="Walter F."/>
            <person name="Albersmeier A."/>
            <person name="Kalinowski J."/>
            <person name="Ruckert C."/>
        </authorList>
    </citation>
    <scope>NUCLEOTIDE SEQUENCE [LARGE SCALE GENOMIC DNA]</scope>
    <source>
        <strain evidence="12 13">CGMCC 1.15286</strain>
    </source>
</reference>
<dbReference type="Gene3D" id="3.40.50.300">
    <property type="entry name" value="P-loop containing nucleotide triphosphate hydrolases"/>
    <property type="match status" value="1"/>
</dbReference>
<gene>
    <name evidence="12" type="primary">rbgA</name>
    <name evidence="12" type="ORF">GCM10010918_42720</name>
</gene>
<feature type="binding site" evidence="10">
    <location>
        <position position="174"/>
    </location>
    <ligand>
        <name>GTP</name>
        <dbReference type="ChEBI" id="CHEBI:37565"/>
    </ligand>
</feature>
<dbReference type="GO" id="GO:0005525">
    <property type="term" value="F:GTP binding"/>
    <property type="evidence" value="ECO:0007669"/>
    <property type="project" value="UniProtKB-KW"/>
</dbReference>
<evidence type="ECO:0000259" key="11">
    <source>
        <dbReference type="PROSITE" id="PS51721"/>
    </source>
</evidence>
<evidence type="ECO:0000256" key="3">
    <source>
        <dbReference type="ARBA" id="ARBA00022490"/>
    </source>
</evidence>
<dbReference type="GO" id="GO:0005737">
    <property type="term" value="C:cytoplasm"/>
    <property type="evidence" value="ECO:0007669"/>
    <property type="project" value="UniProtKB-SubCell"/>
</dbReference>
<organism evidence="12 13">
    <name type="scientific">Paenibacillus radicis</name>
    <name type="common">ex Gao et al. 2016</name>
    <dbReference type="NCBI Taxonomy" id="1737354"/>
    <lineage>
        <taxon>Bacteria</taxon>
        <taxon>Bacillati</taxon>
        <taxon>Bacillota</taxon>
        <taxon>Bacilli</taxon>
        <taxon>Bacillales</taxon>
        <taxon>Paenibacillaceae</taxon>
        <taxon>Paenibacillus</taxon>
    </lineage>
</organism>
<dbReference type="GO" id="GO:0003723">
    <property type="term" value="F:RNA binding"/>
    <property type="evidence" value="ECO:0007669"/>
    <property type="project" value="UniProtKB-KW"/>
</dbReference>
<dbReference type="InterPro" id="IPR016478">
    <property type="entry name" value="GTPase_MTG1"/>
</dbReference>
<comment type="subcellular location">
    <subcellularLocation>
        <location evidence="1 9">Cytoplasm</location>
    </subcellularLocation>
</comment>
<evidence type="ECO:0000256" key="2">
    <source>
        <dbReference type="ARBA" id="ARBA00014898"/>
    </source>
</evidence>
<evidence type="ECO:0000256" key="10">
    <source>
        <dbReference type="PIRSR" id="PIRSR006230-1"/>
    </source>
</evidence>
<keyword evidence="5 9" id="KW-0547">Nucleotide-binding</keyword>
<feature type="domain" description="CP-type G" evidence="11">
    <location>
        <begin position="14"/>
        <end position="178"/>
    </location>
</feature>